<evidence type="ECO:0000313" key="3">
    <source>
        <dbReference type="WBParaSite" id="ACOC_0000615201-mRNA-1"/>
    </source>
</evidence>
<evidence type="ECO:0000313" key="1">
    <source>
        <dbReference type="EMBL" id="VDM57738.1"/>
    </source>
</evidence>
<keyword evidence="2" id="KW-1185">Reference proteome</keyword>
<dbReference type="EMBL" id="UYYA01003923">
    <property type="protein sequence ID" value="VDM57738.1"/>
    <property type="molecule type" value="Genomic_DNA"/>
</dbReference>
<proteinExistence type="predicted"/>
<evidence type="ECO:0000313" key="2">
    <source>
        <dbReference type="Proteomes" id="UP000267027"/>
    </source>
</evidence>
<dbReference type="AlphaFoldDB" id="A0A0R3PML6"/>
<dbReference type="Proteomes" id="UP000267027">
    <property type="component" value="Unassembled WGS sequence"/>
</dbReference>
<sequence length="283" mass="30962">MEKVASNTVAHFFDDVLPDNVRQTSDKDELPPLGSHHSVIAESGAAVSAESSAHSAFAPPGICPGGAMPIHNVNSLSVSTKSDRTGRSLSDILNDIDISDEESKPEVICLHVALGNRYFLALNRIPSKYNIGSVECQELIEKLMTAPCKKFTYGSVYTSSVNSWTILWGPERLQELTTLAIQSTVCAALNSRYPLQWVFGVGADRKVVGCLLSDDERDTIRQAFDFSIGSGFLPALAPDIVELNFHVVGSDSNEDRDRYLVEIFIKDKVCTIQCFKLGVEYLS</sequence>
<reference evidence="3" key="1">
    <citation type="submission" date="2017-02" db="UniProtKB">
        <authorList>
            <consortium name="WormBaseParasite"/>
        </authorList>
    </citation>
    <scope>IDENTIFICATION</scope>
</reference>
<reference evidence="1 2" key="2">
    <citation type="submission" date="2018-11" db="EMBL/GenBank/DDBJ databases">
        <authorList>
            <consortium name="Pathogen Informatics"/>
        </authorList>
    </citation>
    <scope>NUCLEOTIDE SEQUENCE [LARGE SCALE GENOMIC DNA]</scope>
    <source>
        <strain evidence="1 2">Costa Rica</strain>
    </source>
</reference>
<protein>
    <submittedName>
        <fullName evidence="1 3">Uncharacterized protein</fullName>
    </submittedName>
</protein>
<dbReference type="OrthoDB" id="5866298at2759"/>
<name>A0A0R3PML6_ANGCS</name>
<organism evidence="3">
    <name type="scientific">Angiostrongylus costaricensis</name>
    <name type="common">Nematode worm</name>
    <dbReference type="NCBI Taxonomy" id="334426"/>
    <lineage>
        <taxon>Eukaryota</taxon>
        <taxon>Metazoa</taxon>
        <taxon>Ecdysozoa</taxon>
        <taxon>Nematoda</taxon>
        <taxon>Chromadorea</taxon>
        <taxon>Rhabditida</taxon>
        <taxon>Rhabditina</taxon>
        <taxon>Rhabditomorpha</taxon>
        <taxon>Strongyloidea</taxon>
        <taxon>Metastrongylidae</taxon>
        <taxon>Angiostrongylus</taxon>
    </lineage>
</organism>
<dbReference type="STRING" id="334426.A0A0R3PML6"/>
<accession>A0A0R3PML6</accession>
<gene>
    <name evidence="1" type="ORF">ACOC_LOCUS6153</name>
</gene>
<dbReference type="WBParaSite" id="ACOC_0000615201-mRNA-1">
    <property type="protein sequence ID" value="ACOC_0000615201-mRNA-1"/>
    <property type="gene ID" value="ACOC_0000615201"/>
</dbReference>